<name>A0A1N6MZW1_9GAMM</name>
<evidence type="ECO:0000256" key="1">
    <source>
        <dbReference type="ARBA" id="ARBA00022801"/>
    </source>
</evidence>
<dbReference type="EC" id="3.2.1.23" evidence="4"/>
<organism evidence="5 6">
    <name type="scientific">Xenorhabdus innexi</name>
    <dbReference type="NCBI Taxonomy" id="290109"/>
    <lineage>
        <taxon>Bacteria</taxon>
        <taxon>Pseudomonadati</taxon>
        <taxon>Pseudomonadota</taxon>
        <taxon>Gammaproteobacteria</taxon>
        <taxon>Enterobacterales</taxon>
        <taxon>Morganellaceae</taxon>
        <taxon>Xenorhabdus</taxon>
    </lineage>
</organism>
<dbReference type="EMBL" id="NIBU01000018">
    <property type="protein sequence ID" value="PHM36040.1"/>
    <property type="molecule type" value="Genomic_DNA"/>
</dbReference>
<feature type="domain" description="Beta-galactosidase galactose-binding" evidence="3">
    <location>
        <begin position="38"/>
        <end position="97"/>
    </location>
</feature>
<reference evidence="4 7" key="3">
    <citation type="journal article" date="2017" name="Nat. Microbiol.">
        <title>Natural product diversity associated with the nematode symbionts Photorhabdus and Xenorhabdus.</title>
        <authorList>
            <person name="Tobias N.J."/>
            <person name="Wolff H."/>
            <person name="Djahanschiri B."/>
            <person name="Grundmann F."/>
            <person name="Kronenwerth M."/>
            <person name="Shi Y.M."/>
            <person name="Simonyi S."/>
            <person name="Grun P."/>
            <person name="Shapiro-Ilan D."/>
            <person name="Pidot S.J."/>
            <person name="Stinear T.P."/>
            <person name="Ebersberger I."/>
            <person name="Bode H.B."/>
        </authorList>
    </citation>
    <scope>NUCLEOTIDE SEQUENCE [LARGE SCALE GENOMIC DNA]</scope>
    <source>
        <strain evidence="4 7">DSM 16336</strain>
    </source>
</reference>
<evidence type="ECO:0000313" key="4">
    <source>
        <dbReference type="EMBL" id="PHM36040.1"/>
    </source>
</evidence>
<dbReference type="SUPFAM" id="SSF49785">
    <property type="entry name" value="Galactose-binding domain-like"/>
    <property type="match status" value="1"/>
</dbReference>
<accession>A0A1N6MZW1</accession>
<evidence type="ECO:0000313" key="6">
    <source>
        <dbReference type="Proteomes" id="UP000196435"/>
    </source>
</evidence>
<evidence type="ECO:0000313" key="5">
    <source>
        <dbReference type="EMBL" id="SIP74391.1"/>
    </source>
</evidence>
<gene>
    <name evidence="4" type="primary">bga</name>
    <name evidence="4" type="ORF">Xinn_01929</name>
    <name evidence="5" type="ORF">XIS1_610037</name>
</gene>
<reference evidence="6" key="1">
    <citation type="submission" date="2016-12" db="EMBL/GenBank/DDBJ databases">
        <authorList>
            <person name="Gaudriault S."/>
        </authorList>
    </citation>
    <scope>NUCLEOTIDE SEQUENCE [LARGE SCALE GENOMIC DNA]</scope>
    <source>
        <strain evidence="6">HGB1681 (deposited as PTA-6826 in the American Type Culture Collection)</strain>
    </source>
</reference>
<keyword evidence="1 4" id="KW-0378">Hydrolase</keyword>
<evidence type="ECO:0000313" key="7">
    <source>
        <dbReference type="Proteomes" id="UP000224871"/>
    </source>
</evidence>
<dbReference type="InterPro" id="IPR048913">
    <property type="entry name" value="BetaGal_gal-bd"/>
</dbReference>
<evidence type="ECO:0000259" key="3">
    <source>
        <dbReference type="Pfam" id="PF21467"/>
    </source>
</evidence>
<dbReference type="Gene3D" id="2.60.120.260">
    <property type="entry name" value="Galactose-binding domain-like"/>
    <property type="match status" value="1"/>
</dbReference>
<dbReference type="EMBL" id="FTLG01000205">
    <property type="protein sequence ID" value="SIP74391.1"/>
    <property type="molecule type" value="Genomic_DNA"/>
</dbReference>
<dbReference type="Proteomes" id="UP000224871">
    <property type="component" value="Unassembled WGS sequence"/>
</dbReference>
<dbReference type="GO" id="GO:0004565">
    <property type="term" value="F:beta-galactosidase activity"/>
    <property type="evidence" value="ECO:0007669"/>
    <property type="project" value="UniProtKB-EC"/>
</dbReference>
<sequence>MKVNGNVLTNWAKTLYPLLASQLAKLPFEINNPASARPFFAKATLNIYTPKDMYIDMSSWRTVYVLVNEHNLGRYWTLAGSQTWLYRPGVWLNLGSNTIIIFGFDQATAGTFSFYDSSNLPYSNE</sequence>
<dbReference type="InterPro" id="IPR008979">
    <property type="entry name" value="Galactose-bd-like_sf"/>
</dbReference>
<evidence type="ECO:0000256" key="2">
    <source>
        <dbReference type="ARBA" id="ARBA00023295"/>
    </source>
</evidence>
<dbReference type="AlphaFoldDB" id="A0A1N6MZW1"/>
<proteinExistence type="predicted"/>
<dbReference type="Proteomes" id="UP000196435">
    <property type="component" value="Unassembled WGS sequence"/>
</dbReference>
<keyword evidence="7" id="KW-1185">Reference proteome</keyword>
<protein>
    <submittedName>
        <fullName evidence="4">Beta-galactosidase</fullName>
        <ecNumber evidence="4">3.2.1.23</ecNumber>
    </submittedName>
</protein>
<reference evidence="5" key="2">
    <citation type="submission" date="2016-12" db="EMBL/GenBank/DDBJ databases">
        <authorList>
            <person name="Song W.-J."/>
            <person name="Kurnit D.M."/>
        </authorList>
    </citation>
    <scope>NUCLEOTIDE SEQUENCE [LARGE SCALE GENOMIC DNA]</scope>
    <source>
        <strain evidence="5">HGB1681</strain>
    </source>
</reference>
<keyword evidence="2 4" id="KW-0326">Glycosidase</keyword>
<dbReference type="Pfam" id="PF21467">
    <property type="entry name" value="BetaGal_gal-bd"/>
    <property type="match status" value="1"/>
</dbReference>